<gene>
    <name evidence="1" type="ORF">OXH18_19750</name>
</gene>
<protein>
    <submittedName>
        <fullName evidence="1">Uncharacterized protein</fullName>
    </submittedName>
</protein>
<dbReference type="Proteomes" id="UP001163152">
    <property type="component" value="Chromosome"/>
</dbReference>
<keyword evidence="2" id="KW-1185">Reference proteome</keyword>
<evidence type="ECO:0000313" key="2">
    <source>
        <dbReference type="Proteomes" id="UP001163152"/>
    </source>
</evidence>
<dbReference type="AlphaFoldDB" id="A0A9E8ZDT6"/>
<dbReference type="RefSeq" id="WP_268609180.1">
    <property type="nucleotide sequence ID" value="NZ_CP113797.1"/>
</dbReference>
<accession>A0A9E8ZDT6</accession>
<evidence type="ECO:0000313" key="1">
    <source>
        <dbReference type="EMBL" id="WAL59385.1"/>
    </source>
</evidence>
<name>A0A9E8ZDT6_9CYAN</name>
<dbReference type="NCBIfam" id="NF045586">
    <property type="entry name" value="Npun_F0494_fam"/>
    <property type="match status" value="1"/>
</dbReference>
<dbReference type="EMBL" id="CP113797">
    <property type="protein sequence ID" value="WAL59385.1"/>
    <property type="molecule type" value="Genomic_DNA"/>
</dbReference>
<dbReference type="InterPro" id="IPR054651">
    <property type="entry name" value="Npun_F0494-like"/>
</dbReference>
<dbReference type="KEGG" id="tsin:OXH18_19750"/>
<organism evidence="1 2">
    <name type="scientific">Thermocoleostomius sinensis A174</name>
    <dbReference type="NCBI Taxonomy" id="2016057"/>
    <lineage>
        <taxon>Bacteria</taxon>
        <taxon>Bacillati</taxon>
        <taxon>Cyanobacteriota</taxon>
        <taxon>Cyanophyceae</taxon>
        <taxon>Oculatellales</taxon>
        <taxon>Oculatellaceae</taxon>
        <taxon>Thermocoleostomius</taxon>
    </lineage>
</organism>
<proteinExistence type="predicted"/>
<reference evidence="1" key="1">
    <citation type="submission" date="2022-12" db="EMBL/GenBank/DDBJ databases">
        <title>Polyphasic identification of a Novel Hot-Spring Cyanobacterium Ocullathermofonsia sinensis gen nov. sp. nov. and Genomic Insights on its Adaptations to the Thermal Habitat.</title>
        <authorList>
            <person name="Daroch M."/>
            <person name="Tang J."/>
            <person name="Jiang Y."/>
        </authorList>
    </citation>
    <scope>NUCLEOTIDE SEQUENCE</scope>
    <source>
        <strain evidence="1">PKUAC-SCTA174</strain>
    </source>
</reference>
<sequence>MTQTPKLTQPIRYTSTTMERAERALRCAPFQLLLFRTMRHQSVELRTIAGKMGLQVGYTTRAMSELAVENELLWLIQVGLLRREVDGQGITSSFRLTPLGHQLVEKWQQSDIPPASRRDRLVNALNRWLRLPSWLQ</sequence>